<dbReference type="PANTHER" id="PTHR30589:SF0">
    <property type="entry name" value="PHOSPHATIDYLGLYCEROL--PROLIPOPROTEIN DIACYLGLYCERYL TRANSFERASE"/>
    <property type="match status" value="1"/>
</dbReference>
<dbReference type="Pfam" id="PF01790">
    <property type="entry name" value="LGT"/>
    <property type="match status" value="1"/>
</dbReference>
<evidence type="ECO:0000256" key="4">
    <source>
        <dbReference type="ARBA" id="ARBA00022692"/>
    </source>
</evidence>
<dbReference type="GO" id="GO:0042158">
    <property type="term" value="P:lipoprotein biosynthetic process"/>
    <property type="evidence" value="ECO:0007669"/>
    <property type="project" value="InterPro"/>
</dbReference>
<proteinExistence type="inferred from homology"/>
<evidence type="ECO:0000256" key="6">
    <source>
        <dbReference type="ARBA" id="ARBA00023136"/>
    </source>
</evidence>
<comment type="similarity">
    <text evidence="1">Belongs to the Lgt family.</text>
</comment>
<keyword evidence="4 7" id="KW-0812">Transmembrane</keyword>
<evidence type="ECO:0000256" key="3">
    <source>
        <dbReference type="ARBA" id="ARBA00022679"/>
    </source>
</evidence>
<keyword evidence="5 7" id="KW-1133">Transmembrane helix</keyword>
<keyword evidence="6 7" id="KW-0472">Membrane</keyword>
<dbReference type="OrthoDB" id="1796359at2"/>
<reference evidence="8 9" key="1">
    <citation type="submission" date="2014-06" db="EMBL/GenBank/DDBJ databases">
        <title>Draft genome sequence of Bacillus manliponensis JCM 15802 (MCCC 1A00708).</title>
        <authorList>
            <person name="Lai Q."/>
            <person name="Liu Y."/>
            <person name="Shao Z."/>
        </authorList>
    </citation>
    <scope>NUCLEOTIDE SEQUENCE [LARGE SCALE GENOMIC DNA]</scope>
    <source>
        <strain evidence="8 9">JCM 15802</strain>
    </source>
</reference>
<evidence type="ECO:0000256" key="1">
    <source>
        <dbReference type="ARBA" id="ARBA00007150"/>
    </source>
</evidence>
<dbReference type="eggNOG" id="COG0682">
    <property type="taxonomic scope" value="Bacteria"/>
</dbReference>
<keyword evidence="3 8" id="KW-0808">Transferase</keyword>
<keyword evidence="9" id="KW-1185">Reference proteome</keyword>
<gene>
    <name evidence="8" type="ORF">BAMA_14995</name>
</gene>
<dbReference type="STRING" id="574376.BAMA_14995"/>
<sequence>MESWMLKLQLAAPILGSLLGLIMMKQVMKKHHIPYERLLDMLTNALLIILFTWKFAPAILNPSWAIASPMAALLTAGSMKHVIIGCLIAVSYIVWKWKKESFSFSVLLDILPFGISSALIVYYILNPVYGFQTELPWGMHVYDSKFAYHPIHLYEILIATFLLAWLWLRKEKLGSGKYIRYFLIGEGSARIFLSFFIEQHPYFLGVSFSQLLGFIMISVGILMNQKNLSHLT</sequence>
<feature type="transmembrane region" description="Helical" evidence="7">
    <location>
        <begin position="146"/>
        <end position="166"/>
    </location>
</feature>
<evidence type="ECO:0000313" key="9">
    <source>
        <dbReference type="Proteomes" id="UP000027822"/>
    </source>
</evidence>
<evidence type="ECO:0000256" key="5">
    <source>
        <dbReference type="ARBA" id="ARBA00022989"/>
    </source>
</evidence>
<comment type="caution">
    <text evidence="8">The sequence shown here is derived from an EMBL/GenBank/DDBJ whole genome shotgun (WGS) entry which is preliminary data.</text>
</comment>
<feature type="transmembrane region" description="Helical" evidence="7">
    <location>
        <begin position="70"/>
        <end position="94"/>
    </location>
</feature>
<feature type="transmembrane region" description="Helical" evidence="7">
    <location>
        <begin position="203"/>
        <end position="223"/>
    </location>
</feature>
<feature type="transmembrane region" description="Helical" evidence="7">
    <location>
        <begin position="106"/>
        <end position="126"/>
    </location>
</feature>
<feature type="transmembrane region" description="Helical" evidence="7">
    <location>
        <begin position="45"/>
        <end position="64"/>
    </location>
</feature>
<feature type="transmembrane region" description="Helical" evidence="7">
    <location>
        <begin position="6"/>
        <end position="24"/>
    </location>
</feature>
<dbReference type="GO" id="GO:0005886">
    <property type="term" value="C:plasma membrane"/>
    <property type="evidence" value="ECO:0007669"/>
    <property type="project" value="InterPro"/>
</dbReference>
<dbReference type="PANTHER" id="PTHR30589">
    <property type="entry name" value="PROLIPOPROTEIN DIACYLGLYCERYL TRANSFERASE"/>
    <property type="match status" value="1"/>
</dbReference>
<evidence type="ECO:0000256" key="7">
    <source>
        <dbReference type="SAM" id="Phobius"/>
    </source>
</evidence>
<dbReference type="Proteomes" id="UP000027822">
    <property type="component" value="Unassembled WGS sequence"/>
</dbReference>
<evidence type="ECO:0000256" key="2">
    <source>
        <dbReference type="ARBA" id="ARBA00022475"/>
    </source>
</evidence>
<organism evidence="8 9">
    <name type="scientific">Bacillus manliponensis</name>
    <dbReference type="NCBI Taxonomy" id="574376"/>
    <lineage>
        <taxon>Bacteria</taxon>
        <taxon>Bacillati</taxon>
        <taxon>Bacillota</taxon>
        <taxon>Bacilli</taxon>
        <taxon>Bacillales</taxon>
        <taxon>Bacillaceae</taxon>
        <taxon>Bacillus</taxon>
        <taxon>Bacillus cereus group</taxon>
    </lineage>
</organism>
<name>A0A073K2B3_9BACI</name>
<dbReference type="InterPro" id="IPR001640">
    <property type="entry name" value="Lgt"/>
</dbReference>
<dbReference type="EMBL" id="JOTN01000003">
    <property type="protein sequence ID" value="KEK20711.1"/>
    <property type="molecule type" value="Genomic_DNA"/>
</dbReference>
<evidence type="ECO:0000313" key="8">
    <source>
        <dbReference type="EMBL" id="KEK20711.1"/>
    </source>
</evidence>
<dbReference type="RefSeq" id="WP_034637039.1">
    <property type="nucleotide sequence ID" value="NZ_CBCSJC010000020.1"/>
</dbReference>
<accession>A0A073K2B3</accession>
<dbReference type="GO" id="GO:0008961">
    <property type="term" value="F:phosphatidylglycerol-prolipoprotein diacylglyceryl transferase activity"/>
    <property type="evidence" value="ECO:0007669"/>
    <property type="project" value="InterPro"/>
</dbReference>
<protein>
    <submittedName>
        <fullName evidence="8">Diacylglyceryl transferase</fullName>
    </submittedName>
</protein>
<keyword evidence="2" id="KW-1003">Cell membrane</keyword>
<dbReference type="AlphaFoldDB" id="A0A073K2B3"/>